<dbReference type="SUPFAM" id="SSF51206">
    <property type="entry name" value="cAMP-binding domain-like"/>
    <property type="match status" value="1"/>
</dbReference>
<dbReference type="RefSeq" id="WP_118509661.1">
    <property type="nucleotide sequence ID" value="NZ_WMBC01000009.1"/>
</dbReference>
<organism evidence="6 7">
    <name type="scientific">Blautia luti DSM 14534 = JCM 17040</name>
    <dbReference type="NCBI Taxonomy" id="649762"/>
    <lineage>
        <taxon>Bacteria</taxon>
        <taxon>Bacillati</taxon>
        <taxon>Bacillota</taxon>
        <taxon>Clostridia</taxon>
        <taxon>Lachnospirales</taxon>
        <taxon>Lachnospiraceae</taxon>
        <taxon>Blautia</taxon>
    </lineage>
</organism>
<dbReference type="Proteomes" id="UP000437824">
    <property type="component" value="Unassembled WGS sequence"/>
</dbReference>
<dbReference type="InterPro" id="IPR012318">
    <property type="entry name" value="HTH_CRP"/>
</dbReference>
<keyword evidence="1" id="KW-0805">Transcription regulation</keyword>
<evidence type="ECO:0000313" key="7">
    <source>
        <dbReference type="Proteomes" id="UP000437824"/>
    </source>
</evidence>
<dbReference type="PANTHER" id="PTHR24567:SF58">
    <property type="entry name" value="CYCLIC AMP-BINDING REGULATORY PROTEIN"/>
    <property type="match status" value="1"/>
</dbReference>
<dbReference type="PROSITE" id="PS51063">
    <property type="entry name" value="HTH_CRP_2"/>
    <property type="match status" value="1"/>
</dbReference>
<dbReference type="SUPFAM" id="SSF46785">
    <property type="entry name" value="Winged helix' DNA-binding domain"/>
    <property type="match status" value="1"/>
</dbReference>
<feature type="domain" description="Cyclic nucleotide-binding" evidence="4">
    <location>
        <begin position="12"/>
        <end position="135"/>
    </location>
</feature>
<evidence type="ECO:0000256" key="3">
    <source>
        <dbReference type="ARBA" id="ARBA00023163"/>
    </source>
</evidence>
<dbReference type="InterPro" id="IPR036390">
    <property type="entry name" value="WH_DNA-bd_sf"/>
</dbReference>
<gene>
    <name evidence="6" type="ORF">GKZ57_11680</name>
</gene>
<evidence type="ECO:0000259" key="4">
    <source>
        <dbReference type="PROSITE" id="PS50042"/>
    </source>
</evidence>
<dbReference type="GO" id="GO:0005829">
    <property type="term" value="C:cytosol"/>
    <property type="evidence" value="ECO:0007669"/>
    <property type="project" value="TreeGrafter"/>
</dbReference>
<sequence length="223" mass="25223">MIDTDFLCKSRLFQGFTEEEIKSLLECLNASSKTYKKGEYIFQTGEITENFGMILDGKVQIISDDYWGERQILAGFGKGQLFGEAYACMEKMPLLISAVAVEETQVLMLNAHRVLQTCTSACDFHRRLVENLVGILAKKNLTLTRKIDQISKKTIRGKVLAYLSSEAGKQDSNDIIVPFNRQQLAEYLAVDRSALSAELSKMQKEGIISYKKNHFILNKESME</sequence>
<comment type="caution">
    <text evidence="6">The sequence shown here is derived from an EMBL/GenBank/DDBJ whole genome shotgun (WGS) entry which is preliminary data.</text>
</comment>
<evidence type="ECO:0000256" key="2">
    <source>
        <dbReference type="ARBA" id="ARBA00023125"/>
    </source>
</evidence>
<proteinExistence type="predicted"/>
<reference evidence="6 7" key="1">
    <citation type="submission" date="2019-11" db="EMBL/GenBank/DDBJ databases">
        <title>Draft genome sequence of Blautia luti DSM 14534T, isolated from human stool.</title>
        <authorList>
            <person name="Ortiz R."/>
            <person name="Melis-Arcos F."/>
            <person name="Covarrubias P."/>
            <person name="Cardenas J.P."/>
            <person name="Perez-Donoso J."/>
            <person name="Almonacid D."/>
        </authorList>
    </citation>
    <scope>NUCLEOTIDE SEQUENCE [LARGE SCALE GENOMIC DNA]</scope>
    <source>
        <strain evidence="6 7">DSM 14534</strain>
    </source>
</reference>
<dbReference type="GO" id="GO:0003700">
    <property type="term" value="F:DNA-binding transcription factor activity"/>
    <property type="evidence" value="ECO:0007669"/>
    <property type="project" value="TreeGrafter"/>
</dbReference>
<evidence type="ECO:0000256" key="1">
    <source>
        <dbReference type="ARBA" id="ARBA00023015"/>
    </source>
</evidence>
<dbReference type="Pfam" id="PF13545">
    <property type="entry name" value="HTH_Crp_2"/>
    <property type="match status" value="1"/>
</dbReference>
<dbReference type="PROSITE" id="PS50042">
    <property type="entry name" value="CNMP_BINDING_3"/>
    <property type="match status" value="1"/>
</dbReference>
<dbReference type="EMBL" id="WMBC01000009">
    <property type="protein sequence ID" value="MTD61896.1"/>
    <property type="molecule type" value="Genomic_DNA"/>
</dbReference>
<name>A0A844GIL0_9FIRM</name>
<dbReference type="PANTHER" id="PTHR24567">
    <property type="entry name" value="CRP FAMILY TRANSCRIPTIONAL REGULATORY PROTEIN"/>
    <property type="match status" value="1"/>
</dbReference>
<dbReference type="AlphaFoldDB" id="A0A844GIL0"/>
<evidence type="ECO:0000313" key="6">
    <source>
        <dbReference type="EMBL" id="MTD61896.1"/>
    </source>
</evidence>
<keyword evidence="3" id="KW-0804">Transcription</keyword>
<dbReference type="InterPro" id="IPR000595">
    <property type="entry name" value="cNMP-bd_dom"/>
</dbReference>
<dbReference type="Gene3D" id="2.60.120.10">
    <property type="entry name" value="Jelly Rolls"/>
    <property type="match status" value="1"/>
</dbReference>
<dbReference type="Pfam" id="PF00027">
    <property type="entry name" value="cNMP_binding"/>
    <property type="match status" value="1"/>
</dbReference>
<protein>
    <submittedName>
        <fullName evidence="6">Cyclic nucleotide-binding domain-containing protein</fullName>
    </submittedName>
</protein>
<dbReference type="CDD" id="cd00038">
    <property type="entry name" value="CAP_ED"/>
    <property type="match status" value="1"/>
</dbReference>
<keyword evidence="2" id="KW-0238">DNA-binding</keyword>
<dbReference type="GO" id="GO:0003677">
    <property type="term" value="F:DNA binding"/>
    <property type="evidence" value="ECO:0007669"/>
    <property type="project" value="UniProtKB-KW"/>
</dbReference>
<dbReference type="InterPro" id="IPR018490">
    <property type="entry name" value="cNMP-bd_dom_sf"/>
</dbReference>
<evidence type="ECO:0000259" key="5">
    <source>
        <dbReference type="PROSITE" id="PS51063"/>
    </source>
</evidence>
<accession>A0A844GIL0</accession>
<dbReference type="InterPro" id="IPR014710">
    <property type="entry name" value="RmlC-like_jellyroll"/>
</dbReference>
<feature type="domain" description="HTH crp-type" evidence="5">
    <location>
        <begin position="153"/>
        <end position="221"/>
    </location>
</feature>
<dbReference type="InterPro" id="IPR050397">
    <property type="entry name" value="Env_Response_Regulators"/>
</dbReference>
<dbReference type="SMART" id="SM00100">
    <property type="entry name" value="cNMP"/>
    <property type="match status" value="1"/>
</dbReference>